<comment type="similarity">
    <text evidence="1">Belongs to the ATP-dependent AMP-binding enzyme family.</text>
</comment>
<dbReference type="InterPro" id="IPR020845">
    <property type="entry name" value="AMP-binding_CS"/>
</dbReference>
<evidence type="ECO:0000259" key="7">
    <source>
        <dbReference type="Pfam" id="PF00561"/>
    </source>
</evidence>
<evidence type="ECO:0000256" key="2">
    <source>
        <dbReference type="ARBA" id="ARBA00013275"/>
    </source>
</evidence>
<dbReference type="InterPro" id="IPR000073">
    <property type="entry name" value="AB_hydrolase_1"/>
</dbReference>
<dbReference type="GO" id="GO:0006085">
    <property type="term" value="P:acetyl-CoA biosynthetic process"/>
    <property type="evidence" value="ECO:0007669"/>
    <property type="project" value="TreeGrafter"/>
</dbReference>
<dbReference type="EC" id="6.2.1.1" evidence="2"/>
<evidence type="ECO:0000256" key="5">
    <source>
        <dbReference type="ARBA" id="ARBA00022840"/>
    </source>
</evidence>
<keyword evidence="5" id="KW-0067">ATP-binding</keyword>
<evidence type="ECO:0000259" key="9">
    <source>
        <dbReference type="Pfam" id="PF16177"/>
    </source>
</evidence>
<dbReference type="EMBL" id="JXLN01010025">
    <property type="protein sequence ID" value="KPM04964.1"/>
    <property type="molecule type" value="Genomic_DNA"/>
</dbReference>
<dbReference type="Gene3D" id="3.30.300.30">
    <property type="match status" value="1"/>
</dbReference>
<accession>A0A132A204</accession>
<sequence length="929" mass="105729">MSFLRNLFDNCVSIFLKNIPSKSYTFEFDEILGQHQIRLKDGNDYSNCHKYSEYLEAFMVESSSKNEIACLMIKPNAKSRFTILFNHGGNIDLGKICNFLFTLSKRLECNIFIYDYSGFGQSSGRPTEQAIYEDAETALSLLQNRYKISLDQIIIYGQSLGTAPTLYLATKNPNIKAIILHSPFLSMGKLFLPKRNGPCQPYDIFKNIEMVENIEVPTLIMHGTNDRTVPIKHAQELYQKCRNSLKPLWVEQGGHNDLYTFDSYLKRLKRLVYEELKTPNPNTSTTEPIKEQVGGSNTMAISDFSNDQMIHPSDEYKKDAYINTLEEYRRLYKMSIEDPSKFWLKMSKNYYWKKPPTLDSFIDYNFDITKGPVYTRWMEGAKTNMCYNALDRHVENGLGNRIAFYWEGNETCQFRSITYAELLRMFAGFSAESLSERIIDAKCSILITMDGSYRGRKHIPLKDLADSALEICKKKGHQVICCVVQKHSNSCQRIVGSELNKDYPFHWNDERDIWWDSALEKMSDKCDPVWIDAEDPLFILYTSGSTGKPKGVLHTLGGYMVYASTTFKYVFNYTPDDVFFCTADLGWITGHTVNVYGSLANAATIVLFEGTPFYPHPGRLWEIVDKLKVSIFYTAPTAIRSLMKYGDEHVIKYQLDSLKLLGTAGEPINTEAWFWYYKIIGKRRCPIVDTFWQTETAAPILTPLPGCTPLKPGSATLPFFGVVPAIFDSNGKEIEGPGNGILVIKKPWPSIARTVVGNHERYEMTYFEKFKGHFTTGDGCKRDKDGYYWITGRSDDMLNVSGHLLSTSLVESVIVEHKAVAEAAAVPCPHPVKGQCIYCFVVLKNDFKFNSDLEKDIKDRAREKIGALAAPEVIHPISALPKTRSGKIMRRILAKIVSNDRDLGDISTMADESVLEELYATVHLYSILD</sequence>
<dbReference type="Gene3D" id="3.40.50.12780">
    <property type="entry name" value="N-terminal domain of ligase-like"/>
    <property type="match status" value="1"/>
</dbReference>
<feature type="domain" description="AB hydrolase-1" evidence="7">
    <location>
        <begin position="83"/>
        <end position="187"/>
    </location>
</feature>
<evidence type="ECO:0000256" key="3">
    <source>
        <dbReference type="ARBA" id="ARBA00022598"/>
    </source>
</evidence>
<dbReference type="OrthoDB" id="446723at2759"/>
<dbReference type="Pfam" id="PF00501">
    <property type="entry name" value="AMP-binding"/>
    <property type="match status" value="1"/>
</dbReference>
<gene>
    <name evidence="10" type="ORF">QR98_0034200</name>
</gene>
<evidence type="ECO:0000313" key="11">
    <source>
        <dbReference type="Proteomes" id="UP000616769"/>
    </source>
</evidence>
<dbReference type="Pfam" id="PF00561">
    <property type="entry name" value="Abhydrolase_1"/>
    <property type="match status" value="1"/>
</dbReference>
<dbReference type="InterPro" id="IPR045851">
    <property type="entry name" value="AMP-bd_C_sf"/>
</dbReference>
<keyword evidence="4" id="KW-0547">Nucleotide-binding</keyword>
<name>A0A132A204_SARSC</name>
<dbReference type="Pfam" id="PF16177">
    <property type="entry name" value="ACAS_N"/>
    <property type="match status" value="1"/>
</dbReference>
<feature type="domain" description="Acetyl-coenzyme A synthetase N-terminal" evidence="9">
    <location>
        <begin position="328"/>
        <end position="389"/>
    </location>
</feature>
<evidence type="ECO:0000259" key="8">
    <source>
        <dbReference type="Pfam" id="PF13193"/>
    </source>
</evidence>
<organism evidence="10 11">
    <name type="scientific">Sarcoptes scabiei</name>
    <name type="common">Itch mite</name>
    <name type="synonym">Acarus scabiei</name>
    <dbReference type="NCBI Taxonomy" id="52283"/>
    <lineage>
        <taxon>Eukaryota</taxon>
        <taxon>Metazoa</taxon>
        <taxon>Ecdysozoa</taxon>
        <taxon>Arthropoda</taxon>
        <taxon>Chelicerata</taxon>
        <taxon>Arachnida</taxon>
        <taxon>Acari</taxon>
        <taxon>Acariformes</taxon>
        <taxon>Sarcoptiformes</taxon>
        <taxon>Astigmata</taxon>
        <taxon>Psoroptidia</taxon>
        <taxon>Sarcoptoidea</taxon>
        <taxon>Sarcoptidae</taxon>
        <taxon>Sarcoptinae</taxon>
        <taxon>Sarcoptes</taxon>
    </lineage>
</organism>
<dbReference type="SUPFAM" id="SSF53474">
    <property type="entry name" value="alpha/beta-Hydrolases"/>
    <property type="match status" value="1"/>
</dbReference>
<comment type="caution">
    <text evidence="10">The sequence shown here is derived from an EMBL/GenBank/DDBJ whole genome shotgun (WGS) entry which is preliminary data.</text>
</comment>
<feature type="domain" description="AMP-dependent synthetase/ligase" evidence="6">
    <location>
        <begin position="425"/>
        <end position="748"/>
    </location>
</feature>
<dbReference type="InterPro" id="IPR025110">
    <property type="entry name" value="AMP-bd_C"/>
</dbReference>
<evidence type="ECO:0000313" key="10">
    <source>
        <dbReference type="EMBL" id="KPM04964.1"/>
    </source>
</evidence>
<dbReference type="Gene3D" id="3.40.50.1820">
    <property type="entry name" value="alpha/beta hydrolase"/>
    <property type="match status" value="1"/>
</dbReference>
<dbReference type="GO" id="GO:0003987">
    <property type="term" value="F:acetate-CoA ligase activity"/>
    <property type="evidence" value="ECO:0007669"/>
    <property type="project" value="UniProtKB-EC"/>
</dbReference>
<dbReference type="AlphaFoldDB" id="A0A132A204"/>
<feature type="domain" description="AMP-binding enzyme C-terminal" evidence="8">
    <location>
        <begin position="810"/>
        <end position="887"/>
    </location>
</feature>
<reference evidence="10 11" key="1">
    <citation type="journal article" date="2015" name="Parasit. Vectors">
        <title>Draft genome of the scabies mite.</title>
        <authorList>
            <person name="Rider S.D.Jr."/>
            <person name="Morgan M.S."/>
            <person name="Arlian L.G."/>
        </authorList>
    </citation>
    <scope>NUCLEOTIDE SEQUENCE [LARGE SCALE GENOMIC DNA]</scope>
    <source>
        <strain evidence="10">Arlian Lab</strain>
    </source>
</reference>
<evidence type="ECO:0000259" key="6">
    <source>
        <dbReference type="Pfam" id="PF00501"/>
    </source>
</evidence>
<proteinExistence type="inferred from homology"/>
<dbReference type="InterPro" id="IPR032387">
    <property type="entry name" value="ACAS_N"/>
</dbReference>
<dbReference type="VEuPathDB" id="VectorBase:SSCA001814"/>
<protein>
    <recommendedName>
        <fullName evidence="2">acetate--CoA ligase</fullName>
        <ecNumber evidence="2">6.2.1.1</ecNumber>
    </recommendedName>
</protein>
<keyword evidence="3" id="KW-0436">Ligase</keyword>
<dbReference type="InterPro" id="IPR000873">
    <property type="entry name" value="AMP-dep_synth/lig_dom"/>
</dbReference>
<dbReference type="Proteomes" id="UP000616769">
    <property type="component" value="Unassembled WGS sequence"/>
</dbReference>
<evidence type="ECO:0000256" key="1">
    <source>
        <dbReference type="ARBA" id="ARBA00006432"/>
    </source>
</evidence>
<dbReference type="Pfam" id="PF13193">
    <property type="entry name" value="AMP-binding_C"/>
    <property type="match status" value="1"/>
</dbReference>
<dbReference type="SUPFAM" id="SSF56801">
    <property type="entry name" value="Acetyl-CoA synthetase-like"/>
    <property type="match status" value="1"/>
</dbReference>
<dbReference type="PROSITE" id="PS00455">
    <property type="entry name" value="AMP_BINDING"/>
    <property type="match status" value="1"/>
</dbReference>
<dbReference type="GO" id="GO:0005524">
    <property type="term" value="F:ATP binding"/>
    <property type="evidence" value="ECO:0007669"/>
    <property type="project" value="UniProtKB-KW"/>
</dbReference>
<evidence type="ECO:0000256" key="4">
    <source>
        <dbReference type="ARBA" id="ARBA00022741"/>
    </source>
</evidence>
<dbReference type="InterPro" id="IPR042099">
    <property type="entry name" value="ANL_N_sf"/>
</dbReference>
<dbReference type="PANTHER" id="PTHR24095:SF244">
    <property type="entry name" value="ACETYL-COENZYME A SYNTHETASE"/>
    <property type="match status" value="1"/>
</dbReference>
<dbReference type="PANTHER" id="PTHR24095">
    <property type="entry name" value="ACETYL-COENZYME A SYNTHETASE"/>
    <property type="match status" value="1"/>
</dbReference>
<dbReference type="NCBIfam" id="NF001208">
    <property type="entry name" value="PRK00174.1"/>
    <property type="match status" value="1"/>
</dbReference>
<dbReference type="InterPro" id="IPR029058">
    <property type="entry name" value="AB_hydrolase_fold"/>
</dbReference>